<evidence type="ECO:0000313" key="4">
    <source>
        <dbReference type="Proteomes" id="UP000595046"/>
    </source>
</evidence>
<dbReference type="KEGG" id="sbat:G4Z16_23010"/>
<evidence type="ECO:0000256" key="1">
    <source>
        <dbReference type="SAM" id="MobiDB-lite"/>
    </source>
</evidence>
<gene>
    <name evidence="3" type="ORF">G4Z16_23010</name>
</gene>
<dbReference type="InterPro" id="IPR046096">
    <property type="entry name" value="DUF6114"/>
</dbReference>
<keyword evidence="2" id="KW-0812">Transmembrane</keyword>
<dbReference type="RefSeq" id="WP_197352583.1">
    <property type="nucleotide sequence ID" value="NZ_CP048882.1"/>
</dbReference>
<protein>
    <submittedName>
        <fullName evidence="3">Uncharacterized protein</fullName>
    </submittedName>
</protein>
<feature type="region of interest" description="Disordered" evidence="1">
    <location>
        <begin position="118"/>
        <end position="214"/>
    </location>
</feature>
<organism evidence="3 4">
    <name type="scientific">Streptomyces bathyalis</name>
    <dbReference type="NCBI Taxonomy" id="2710756"/>
    <lineage>
        <taxon>Bacteria</taxon>
        <taxon>Bacillati</taxon>
        <taxon>Actinomycetota</taxon>
        <taxon>Actinomycetes</taxon>
        <taxon>Kitasatosporales</taxon>
        <taxon>Streptomycetaceae</taxon>
        <taxon>Streptomyces</taxon>
    </lineage>
</organism>
<reference evidence="4" key="1">
    <citation type="submission" date="2020-02" db="EMBL/GenBank/DDBJ databases">
        <title>Streptomyces sp. ASO4wet.</title>
        <authorList>
            <person name="Risdian C."/>
            <person name="Landwehr W."/>
            <person name="Schupp P."/>
            <person name="Wink J."/>
        </authorList>
    </citation>
    <scope>NUCLEOTIDE SEQUENCE [LARGE SCALE GENOMIC DNA]</scope>
    <source>
        <strain evidence="4">ASO4wet</strain>
    </source>
</reference>
<evidence type="ECO:0000256" key="2">
    <source>
        <dbReference type="SAM" id="Phobius"/>
    </source>
</evidence>
<keyword evidence="4" id="KW-1185">Reference proteome</keyword>
<accession>A0A7T1WVB4</accession>
<proteinExistence type="predicted"/>
<feature type="compositionally biased region" description="Low complexity" evidence="1">
    <location>
        <begin position="131"/>
        <end position="141"/>
    </location>
</feature>
<sequence length="214" mass="21415">MLLIWRKWRGWRRGRPFWGGLLTVVSGVEIGVLPLAPMKVMLHEGTAGFPSVVLAAIIVVLGLTGWFAPQFRALAGIITVLLAAAALVMSNLGGFMIGTLLGVIGGALMFAWRPDPAEPAGEPASGDEGGAAHAPAAAEPAVFRSEAPESSPATVGSGVATSGGTTSTTGSTGTTGTSDTSGKAGTSDNADSADSSLAAAFGVDDDPFPPPRGS</sequence>
<evidence type="ECO:0000313" key="3">
    <source>
        <dbReference type="EMBL" id="QPP08800.1"/>
    </source>
</evidence>
<keyword evidence="2" id="KW-1133">Transmembrane helix</keyword>
<feature type="transmembrane region" description="Helical" evidence="2">
    <location>
        <begin position="16"/>
        <end position="36"/>
    </location>
</feature>
<dbReference type="AlphaFoldDB" id="A0A7T1WVB4"/>
<dbReference type="Proteomes" id="UP000595046">
    <property type="component" value="Chromosome"/>
</dbReference>
<dbReference type="EMBL" id="CP048882">
    <property type="protein sequence ID" value="QPP08800.1"/>
    <property type="molecule type" value="Genomic_DNA"/>
</dbReference>
<feature type="compositionally biased region" description="Low complexity" evidence="1">
    <location>
        <begin position="154"/>
        <end position="200"/>
    </location>
</feature>
<keyword evidence="2" id="KW-0472">Membrane</keyword>
<name>A0A7T1WVB4_9ACTN</name>
<feature type="transmembrane region" description="Helical" evidence="2">
    <location>
        <begin position="48"/>
        <end position="68"/>
    </location>
</feature>
<dbReference type="Pfam" id="PF19609">
    <property type="entry name" value="DUF6114"/>
    <property type="match status" value="1"/>
</dbReference>